<dbReference type="Gene3D" id="2.60.420.10">
    <property type="entry name" value="Maltose phosphorylase, domain 3"/>
    <property type="match status" value="1"/>
</dbReference>
<dbReference type="AlphaFoldDB" id="A0A086P7Z2"/>
<dbReference type="EMBL" id="JFZA02000026">
    <property type="protein sequence ID" value="KFG89510.1"/>
    <property type="molecule type" value="Genomic_DNA"/>
</dbReference>
<evidence type="ECO:0000259" key="3">
    <source>
        <dbReference type="Pfam" id="PF17390"/>
    </source>
</evidence>
<gene>
    <name evidence="4" type="ORF">BV98_002706</name>
</gene>
<proteinExistence type="predicted"/>
<evidence type="ECO:0000313" key="4">
    <source>
        <dbReference type="EMBL" id="KFG89510.1"/>
    </source>
</evidence>
<dbReference type="Pfam" id="PF17390">
    <property type="entry name" value="Bac_rhamnosid_C"/>
    <property type="match status" value="1"/>
</dbReference>
<dbReference type="PANTHER" id="PTHR34987">
    <property type="entry name" value="C, PUTATIVE (AFU_ORTHOLOGUE AFUA_3G02880)-RELATED"/>
    <property type="match status" value="1"/>
</dbReference>
<accession>A0A086P7Z2</accession>
<sequence>MRTKWVSMIAPICLATPMALAQVASKTDQQRPVHPVAPRNAVQGWISHPAAAPEANPVVLHFRKMVDLARKPRAYLVRVTADNRFVLYVNGVRVAAGPSTGDIAHWRVETIDLAPFLRRGHNIVAAVVWNGVQPLKLPANPKVWQIRMAEGAALMKQTAPNFQQSVATGLHIEGKGDAAILSTRLGGWRVRRDEGHGFENGYAQLKKWFYVAGPSEIIDASKADFDWAGPVEIGPGWVDAVSAPEAARRTLVDDPLPQQSYVPVSPGKIVRGDLRGATRFPGRSLVVPANSKVKLLLQRDAMVSAYPQLDVSGGAGATVKLTWSEALNDADLKKGDRNLIEDRKIFGVHDTFLPDGQERTFAPLWWRTWRYAEIAVETKGQPLVLRGMRAFETGYPFQQTGRFTSDDPALTRIFDIGWRTARIDAHETYMDTAYWEQLQYTGDTRLQMLISYAVSGDARLAAQAIDAFASSNVDGGLMGGAYPQRSPNVIAPFALLWVGMLDDWRMQQPDPAPITRHLGRMREVIDWFKPWQQPSGLLRRNPQWNFIDWVGQPANDRTQFPSYGKTNESCLMSVLWLGALQQGERIEEAFGDKALATADHAKAEVLKRAIRTRCWVPARGLYADNPDGDLFSQHMNALAVLYDVATPQEALEILDRIVEPGKGIDAPEGMATTSYYFAWYLVQAFVHAGAADRYLSLLDTWRELLKLNYTTWPEERGDTRSDTHAWSAHPTADLLGIVAGVGPGAAGYKSVRVAPALGYLKKVNATAATPAGPVSVRYQVKGDHLVAEVTRPAALPGTFEWRGKSYPLSRIRTRLTLPVR</sequence>
<dbReference type="Gene3D" id="1.50.10.10">
    <property type="match status" value="1"/>
</dbReference>
<dbReference type="InterPro" id="IPR035398">
    <property type="entry name" value="Bac_rhamnosid_C"/>
</dbReference>
<dbReference type="PATRIC" id="fig|1219045.3.peg.2740"/>
<comment type="caution">
    <text evidence="4">The sequence shown here is derived from an EMBL/GenBank/DDBJ whole genome shotgun (WGS) entry which is preliminary data.</text>
</comment>
<evidence type="ECO:0000259" key="2">
    <source>
        <dbReference type="Pfam" id="PF17389"/>
    </source>
</evidence>
<evidence type="ECO:0000313" key="5">
    <source>
        <dbReference type="Proteomes" id="UP000024284"/>
    </source>
</evidence>
<dbReference type="eggNOG" id="COG3408">
    <property type="taxonomic scope" value="Bacteria"/>
</dbReference>
<dbReference type="STRING" id="76947.GCA_002080435_02635"/>
<name>A0A086P7Z2_SPHHM</name>
<dbReference type="Proteomes" id="UP000024284">
    <property type="component" value="Unassembled WGS sequence"/>
</dbReference>
<feature type="signal peptide" evidence="1">
    <location>
        <begin position="1"/>
        <end position="21"/>
    </location>
</feature>
<feature type="domain" description="Alpha-L-rhamnosidase C-terminal" evidence="3">
    <location>
        <begin position="740"/>
        <end position="793"/>
    </location>
</feature>
<dbReference type="Pfam" id="PF17389">
    <property type="entry name" value="Bac_rhamnosid6H"/>
    <property type="match status" value="1"/>
</dbReference>
<keyword evidence="1" id="KW-0732">Signal</keyword>
<protein>
    <submittedName>
        <fullName evidence="4">Bacterial alpha-L-rhamnosidase</fullName>
    </submittedName>
</protein>
<keyword evidence="5" id="KW-1185">Reference proteome</keyword>
<organism evidence="4 5">
    <name type="scientific">Sphingobium herbicidovorans (strain ATCC 700291 / DSM 11019 / CCUG 56400 / KCTC 2939 / LMG 18315 / NBRC 16415 / MH)</name>
    <name type="common">Sphingomonas herbicidovorans</name>
    <dbReference type="NCBI Taxonomy" id="1219045"/>
    <lineage>
        <taxon>Bacteria</taxon>
        <taxon>Pseudomonadati</taxon>
        <taxon>Pseudomonadota</taxon>
        <taxon>Alphaproteobacteria</taxon>
        <taxon>Sphingomonadales</taxon>
        <taxon>Sphingomonadaceae</taxon>
        <taxon>Sphingobium</taxon>
    </lineage>
</organism>
<dbReference type="Gene3D" id="2.60.120.260">
    <property type="entry name" value="Galactose-binding domain-like"/>
    <property type="match status" value="1"/>
</dbReference>
<dbReference type="PANTHER" id="PTHR34987:SF2">
    <property type="entry name" value="B, PUTATIVE (AFU_ORTHOLOGUE AFUA_7G05040)-RELATED"/>
    <property type="match status" value="1"/>
</dbReference>
<feature type="chain" id="PRO_5001813245" evidence="1">
    <location>
        <begin position="22"/>
        <end position="820"/>
    </location>
</feature>
<dbReference type="InterPro" id="IPR012341">
    <property type="entry name" value="6hp_glycosidase-like_sf"/>
</dbReference>
<reference evidence="4" key="1">
    <citation type="submission" date="2014-08" db="EMBL/GenBank/DDBJ databases">
        <title>Draft genome sequences of Sphingobium herbicidovorans.</title>
        <authorList>
            <person name="Gan H.M."/>
            <person name="Gan H.Y."/>
            <person name="Savka M.A."/>
        </authorList>
    </citation>
    <scope>NUCLEOTIDE SEQUENCE [LARGE SCALE GENOMIC DNA]</scope>
    <source>
        <strain evidence="4">NBRC 16415</strain>
    </source>
</reference>
<dbReference type="InterPro" id="IPR008928">
    <property type="entry name" value="6-hairpin_glycosidase_sf"/>
</dbReference>
<dbReference type="InterPro" id="IPR035396">
    <property type="entry name" value="Bac_rhamnosid6H"/>
</dbReference>
<dbReference type="RefSeq" id="WP_169802874.1">
    <property type="nucleotide sequence ID" value="NZ_BCZD01000034.1"/>
</dbReference>
<feature type="domain" description="Alpha-L-rhamnosidase six-hairpin glycosidase" evidence="2">
    <location>
        <begin position="398"/>
        <end position="647"/>
    </location>
</feature>
<dbReference type="GO" id="GO:0005975">
    <property type="term" value="P:carbohydrate metabolic process"/>
    <property type="evidence" value="ECO:0007669"/>
    <property type="project" value="InterPro"/>
</dbReference>
<evidence type="ECO:0000256" key="1">
    <source>
        <dbReference type="SAM" id="SignalP"/>
    </source>
</evidence>
<dbReference type="SUPFAM" id="SSF48208">
    <property type="entry name" value="Six-hairpin glycosidases"/>
    <property type="match status" value="1"/>
</dbReference>